<dbReference type="InterPro" id="IPR006094">
    <property type="entry name" value="Oxid_FAD_bind_N"/>
</dbReference>
<evidence type="ECO:0000256" key="2">
    <source>
        <dbReference type="ARBA" id="ARBA00022827"/>
    </source>
</evidence>
<dbReference type="SUPFAM" id="SSF56176">
    <property type="entry name" value="FAD-binding/transporter-associated domain-like"/>
    <property type="match status" value="1"/>
</dbReference>
<evidence type="ECO:0000256" key="1">
    <source>
        <dbReference type="ARBA" id="ARBA00022630"/>
    </source>
</evidence>
<evidence type="ECO:0000313" key="4">
    <source>
        <dbReference type="EMBL" id="MDR4308484.1"/>
    </source>
</evidence>
<dbReference type="InterPro" id="IPR036318">
    <property type="entry name" value="FAD-bd_PCMH-like_sf"/>
</dbReference>
<dbReference type="RefSeq" id="WP_309394276.1">
    <property type="nucleotide sequence ID" value="NZ_JADBEO010000053.1"/>
</dbReference>
<keyword evidence="1" id="KW-0285">Flavoprotein</keyword>
<keyword evidence="2" id="KW-0274">FAD</keyword>
<dbReference type="InterPro" id="IPR016164">
    <property type="entry name" value="FAD-linked_Oxase-like_C"/>
</dbReference>
<gene>
    <name evidence="4" type="ORF">IHQ68_17835</name>
</gene>
<comment type="caution">
    <text evidence="4">The sequence shown here is derived from an EMBL/GenBank/DDBJ whole genome shotgun (WGS) entry which is preliminary data.</text>
</comment>
<reference evidence="4" key="1">
    <citation type="submission" date="2020-10" db="EMBL/GenBank/DDBJ databases">
        <authorList>
            <person name="Abbas A."/>
            <person name="Razzaq R."/>
            <person name="Waqas M."/>
            <person name="Abbas N."/>
            <person name="Nielsen T.K."/>
            <person name="Hansen L.H."/>
            <person name="Hussain S."/>
            <person name="Shahid M."/>
        </authorList>
    </citation>
    <scope>NUCLEOTIDE SEQUENCE</scope>
    <source>
        <strain evidence="4">S14</strain>
    </source>
</reference>
<proteinExistence type="predicted"/>
<sequence length="394" mass="40871">MTDLISPIDEAGVEAAVHAAMSSKTPIAIRGGGSRAGLGRPIQAARTLTTEKLTGVTLLEPAELVASAKAGTSVAEFEAELAKAGQRLAFEPFDHRALYGSTAEPTVGGMVATNASGPRRVIAGAARDALIGVRLVTGRGETIRSGGRVMKNVTGYDLVKLACGSHGTLGVVTEATFKTLPIPESELSLVWEGLDDARGVEALCAAMGSPFETSGAAHLPATANAPARTVARLENFESQLRYRAGELEKLLKPYGAAARLDAGASHDLWGEIRDVAPLLGDAARQVWKISVAPSRAAALAARLGPLVAAHLYDWSGGLLWVAVEPTDDAGSSSLRPAVREARGHATLVRASDAVRAAVDVFEPEAPALARLSEAVTAAFDPAGVLNPGRMHVRH</sequence>
<evidence type="ECO:0000259" key="3">
    <source>
        <dbReference type="PROSITE" id="PS51387"/>
    </source>
</evidence>
<dbReference type="EMBL" id="JADBEO010000053">
    <property type="protein sequence ID" value="MDR4308484.1"/>
    <property type="molecule type" value="Genomic_DNA"/>
</dbReference>
<dbReference type="Gene3D" id="3.30.465.10">
    <property type="match status" value="1"/>
</dbReference>
<feature type="domain" description="FAD-binding PCMH-type" evidence="3">
    <location>
        <begin position="1"/>
        <end position="182"/>
    </location>
</feature>
<accession>A0ABU1DK60</accession>
<dbReference type="PANTHER" id="PTHR11748:SF103">
    <property type="entry name" value="GLYCOLATE OXIDASE SUBUNIT GLCE"/>
    <property type="match status" value="1"/>
</dbReference>
<name>A0ABU1DK60_9HYPH</name>
<dbReference type="Pfam" id="PF01565">
    <property type="entry name" value="FAD_binding_4"/>
    <property type="match status" value="1"/>
</dbReference>
<dbReference type="PANTHER" id="PTHR11748">
    <property type="entry name" value="D-LACTATE DEHYDROGENASE"/>
    <property type="match status" value="1"/>
</dbReference>
<dbReference type="Proteomes" id="UP001181622">
    <property type="component" value="Unassembled WGS sequence"/>
</dbReference>
<dbReference type="InterPro" id="IPR016166">
    <property type="entry name" value="FAD-bd_PCMH"/>
</dbReference>
<evidence type="ECO:0000313" key="5">
    <source>
        <dbReference type="Proteomes" id="UP001181622"/>
    </source>
</evidence>
<dbReference type="SUPFAM" id="SSF55103">
    <property type="entry name" value="FAD-linked oxidases, C-terminal domain"/>
    <property type="match status" value="1"/>
</dbReference>
<organism evidence="4 5">
    <name type="scientific">Chelatococcus sambhunathii</name>
    <dbReference type="NCBI Taxonomy" id="363953"/>
    <lineage>
        <taxon>Bacteria</taxon>
        <taxon>Pseudomonadati</taxon>
        <taxon>Pseudomonadota</taxon>
        <taxon>Alphaproteobacteria</taxon>
        <taxon>Hyphomicrobiales</taxon>
        <taxon>Chelatococcaceae</taxon>
        <taxon>Chelatococcus</taxon>
    </lineage>
</organism>
<protein>
    <submittedName>
        <fullName evidence="4">FAD-binding protein</fullName>
    </submittedName>
</protein>
<dbReference type="InterPro" id="IPR016169">
    <property type="entry name" value="FAD-bd_PCMH_sub2"/>
</dbReference>
<dbReference type="PROSITE" id="PS51387">
    <property type="entry name" value="FAD_PCMH"/>
    <property type="match status" value="1"/>
</dbReference>
<keyword evidence="5" id="KW-1185">Reference proteome</keyword>